<evidence type="ECO:0000313" key="1">
    <source>
        <dbReference type="EMBL" id="PRB86865.1"/>
    </source>
</evidence>
<gene>
    <name evidence="1" type="ORF">CQ022_11630</name>
    <name evidence="2" type="ORF">CQ033_05300</name>
</gene>
<comment type="caution">
    <text evidence="1">The sequence shown here is derived from an EMBL/GenBank/DDBJ whole genome shotgun (WGS) entry which is preliminary data.</text>
</comment>
<dbReference type="OrthoDB" id="686440at2"/>
<evidence type="ECO:0000313" key="4">
    <source>
        <dbReference type="Proteomes" id="UP000238534"/>
    </source>
</evidence>
<name>A0A2S9D274_CHRCI</name>
<evidence type="ECO:0000313" key="2">
    <source>
        <dbReference type="EMBL" id="PRB92617.1"/>
    </source>
</evidence>
<sequence>MSGMQNILCKRYNSIVNINMRILLLFLFFPFLSFAQDKFEYKKDFEKILKETKNIKSELYYDNLLDRYNKIDTTLTDKQVLALLIGFTDNKFYKPYKDLEFGKRLYQLNTEKEYEKVIQLGDEFLKTHPFDLKTLFETSYAYFKTDHKETADQYLLKTRIIFHAMAYSGQGFSPDEPTFALNPSDGQDYLRKGFNMKIGKMGSGKDKNGYFLDILDINFDNGNTTSMYFIIPHATKKMFE</sequence>
<dbReference type="Proteomes" id="UP000238534">
    <property type="component" value="Unassembled WGS sequence"/>
</dbReference>
<proteinExistence type="predicted"/>
<dbReference type="EMBL" id="PCPP01000001">
    <property type="protein sequence ID" value="PRB86865.1"/>
    <property type="molecule type" value="Genomic_DNA"/>
</dbReference>
<evidence type="ECO:0008006" key="5">
    <source>
        <dbReference type="Google" id="ProtNLM"/>
    </source>
</evidence>
<dbReference type="Pfam" id="PF16266">
    <property type="entry name" value="DUF4919"/>
    <property type="match status" value="1"/>
</dbReference>
<accession>A0A2S9D274</accession>
<keyword evidence="3" id="KW-1185">Reference proteome</keyword>
<dbReference type="EMBL" id="PCPH01000001">
    <property type="protein sequence ID" value="PRB92617.1"/>
    <property type="molecule type" value="Genomic_DNA"/>
</dbReference>
<protein>
    <recommendedName>
        <fullName evidence="5">DUF4919 domain-containing protein</fullName>
    </recommendedName>
</protein>
<dbReference type="InterPro" id="IPR032578">
    <property type="entry name" value="DUF4919"/>
</dbReference>
<dbReference type="Proteomes" id="UP000238325">
    <property type="component" value="Unassembled WGS sequence"/>
</dbReference>
<reference evidence="3 4" key="1">
    <citation type="submission" date="2017-09" db="EMBL/GenBank/DDBJ databases">
        <title>Genomic, metabolic, and phenotypic characteristics of bacterial isolates from the natural microbiome of the model nematode Caenorhabditis elegans.</title>
        <authorList>
            <person name="Zimmermann J."/>
            <person name="Obeng N."/>
            <person name="Yang W."/>
            <person name="Obeng O."/>
            <person name="Kissoyan K."/>
            <person name="Pees B."/>
            <person name="Dirksen P."/>
            <person name="Hoppner M."/>
            <person name="Franke A."/>
            <person name="Rosenstiel P."/>
            <person name="Leippe M."/>
            <person name="Dierking K."/>
            <person name="Kaleta C."/>
            <person name="Schulenburg H."/>
        </authorList>
    </citation>
    <scope>NUCLEOTIDE SEQUENCE [LARGE SCALE GENOMIC DNA]</scope>
    <source>
        <strain evidence="1 4">MYb25</strain>
        <strain evidence="2 3">MYb44</strain>
    </source>
</reference>
<evidence type="ECO:0000313" key="3">
    <source>
        <dbReference type="Proteomes" id="UP000238325"/>
    </source>
</evidence>
<organism evidence="1 4">
    <name type="scientific">Chryseobacterium culicis</name>
    <dbReference type="NCBI Taxonomy" id="680127"/>
    <lineage>
        <taxon>Bacteria</taxon>
        <taxon>Pseudomonadati</taxon>
        <taxon>Bacteroidota</taxon>
        <taxon>Flavobacteriia</taxon>
        <taxon>Flavobacteriales</taxon>
        <taxon>Weeksellaceae</taxon>
        <taxon>Chryseobacterium group</taxon>
        <taxon>Chryseobacterium</taxon>
    </lineage>
</organism>
<dbReference type="AlphaFoldDB" id="A0A2S9D274"/>